<evidence type="ECO:0000313" key="1">
    <source>
        <dbReference type="EMBL" id="KTR95317.1"/>
    </source>
</evidence>
<sequence length="83" mass="8226">MTAITCALRDASTRAAALGRKPSAAMAASTASRLAGLTLAAPVSTRDTVGTDTPARAATSAIVAGFVREGSIALRLCAVPVLI</sequence>
<dbReference type="AlphaFoldDB" id="A0A147EYN5"/>
<evidence type="ECO:0000313" key="2">
    <source>
        <dbReference type="Proteomes" id="UP000075025"/>
    </source>
</evidence>
<dbReference type="EMBL" id="LDRT01000035">
    <property type="protein sequence ID" value="KTR95317.1"/>
    <property type="molecule type" value="Genomic_DNA"/>
</dbReference>
<name>A0A147EYN5_MICTE</name>
<protein>
    <submittedName>
        <fullName evidence="1">Uncharacterized protein</fullName>
    </submittedName>
</protein>
<dbReference type="Proteomes" id="UP000075025">
    <property type="component" value="Unassembled WGS sequence"/>
</dbReference>
<comment type="caution">
    <text evidence="1">The sequence shown here is derived from an EMBL/GenBank/DDBJ whole genome shotgun (WGS) entry which is preliminary data.</text>
</comment>
<reference evidence="1 2" key="1">
    <citation type="journal article" date="2016" name="Front. Microbiol.">
        <title>Genomic Resource of Rice Seed Associated Bacteria.</title>
        <authorList>
            <person name="Midha S."/>
            <person name="Bansal K."/>
            <person name="Sharma S."/>
            <person name="Kumar N."/>
            <person name="Patil P.P."/>
            <person name="Chaudhry V."/>
            <person name="Patil P.B."/>
        </authorList>
    </citation>
    <scope>NUCLEOTIDE SEQUENCE [LARGE SCALE GENOMIC DNA]</scope>
    <source>
        <strain evidence="1 2">NS220</strain>
    </source>
</reference>
<dbReference type="PATRIC" id="fig|2033.6.peg.2270"/>
<organism evidence="1 2">
    <name type="scientific">Microbacterium testaceum</name>
    <name type="common">Aureobacterium testaceum</name>
    <name type="synonym">Brevibacterium testaceum</name>
    <dbReference type="NCBI Taxonomy" id="2033"/>
    <lineage>
        <taxon>Bacteria</taxon>
        <taxon>Bacillati</taxon>
        <taxon>Actinomycetota</taxon>
        <taxon>Actinomycetes</taxon>
        <taxon>Micrococcales</taxon>
        <taxon>Microbacteriaceae</taxon>
        <taxon>Microbacterium</taxon>
    </lineage>
</organism>
<gene>
    <name evidence="1" type="ORF">NS220_06475</name>
</gene>
<accession>A0A147EYN5</accession>
<proteinExistence type="predicted"/>